<dbReference type="GO" id="GO:0005737">
    <property type="term" value="C:cytoplasm"/>
    <property type="evidence" value="ECO:0007669"/>
    <property type="project" value="TreeGrafter"/>
</dbReference>
<feature type="domain" description="Rho-GAP" evidence="3">
    <location>
        <begin position="132"/>
        <end position="295"/>
    </location>
</feature>
<reference evidence="4 5" key="1">
    <citation type="journal article" date="2010" name="Cell Res.">
        <title>Complete genome sequence of the rifamycin SV-producing Amycolatopsis mediterranei U32 revealed its genetic characteristics in phylogeny and metabolism.</title>
        <authorList>
            <person name="Zhao W."/>
            <person name="Zhong Y."/>
            <person name="Yuan H."/>
            <person name="Wang J."/>
            <person name="Zheng H."/>
            <person name="Wang Y."/>
            <person name="Cen X."/>
            <person name="Xu F."/>
            <person name="Bai J."/>
            <person name="Han X."/>
            <person name="Lu G."/>
            <person name="Zhu Y."/>
            <person name="Shao Z."/>
            <person name="Yan H."/>
            <person name="Li C."/>
            <person name="Peng N."/>
            <person name="Zhang Z."/>
            <person name="Zhang Y."/>
            <person name="Lin W."/>
            <person name="Fan Y."/>
            <person name="Qin Z."/>
            <person name="Hu Y."/>
            <person name="Zhu B."/>
            <person name="Wang S."/>
            <person name="Ding X."/>
            <person name="Zhao G.P."/>
        </authorList>
    </citation>
    <scope>NUCLEOTIDE SEQUENCE [LARGE SCALE GENOMIC DNA]</scope>
    <source>
        <strain evidence="5">U-32</strain>
    </source>
</reference>
<dbReference type="GO" id="GO:0007165">
    <property type="term" value="P:signal transduction"/>
    <property type="evidence" value="ECO:0007669"/>
    <property type="project" value="InterPro"/>
</dbReference>
<dbReference type="Gene3D" id="3.80.10.10">
    <property type="entry name" value="Ribonuclease Inhibitor"/>
    <property type="match status" value="1"/>
</dbReference>
<dbReference type="PATRIC" id="fig|749927.5.peg.7641"/>
<dbReference type="PANTHER" id="PTHR48051:SF1">
    <property type="entry name" value="RAS SUPPRESSOR PROTEIN 1"/>
    <property type="match status" value="1"/>
</dbReference>
<dbReference type="SMART" id="SM00369">
    <property type="entry name" value="LRR_TYP"/>
    <property type="match status" value="2"/>
</dbReference>
<dbReference type="PROSITE" id="PS50238">
    <property type="entry name" value="RHOGAP"/>
    <property type="match status" value="1"/>
</dbReference>
<sequence>MVTGISVESARYPIVDGFAVRLVDQGYYGMQPRFFDGAGRDLGGFSWGTWMDVRMRSWAAGDIPAGTTAKPFYDDEQGWWLQIRPDGEFVFVLEGEDDRDPVEIRFRVRRDEYFAAWTDAIGEARKTCSTYLSLDEAERASGPVTRLVLGSHSADSSLDDVDRVLRFPELVQLTLLRCGLTALPGDIGQLSRLRYLDVDDNQLTALPDSIGQLRQLEHLNVMRNRLRDLPEPLFDLPSLRSLNLIANEFSAAPAGLRRLPALRSVRLDGNPLPESEFDRLHAWFDHIDGFDRYFG</sequence>
<evidence type="ECO:0000256" key="1">
    <source>
        <dbReference type="ARBA" id="ARBA00022614"/>
    </source>
</evidence>
<dbReference type="KEGG" id="amd:AMED_7348"/>
<evidence type="ECO:0000256" key="2">
    <source>
        <dbReference type="ARBA" id="ARBA00022737"/>
    </source>
</evidence>
<protein>
    <submittedName>
        <fullName evidence="4">Leucine-rich repeat-containing protein</fullName>
    </submittedName>
</protein>
<evidence type="ECO:0000313" key="4">
    <source>
        <dbReference type="EMBL" id="ADJ49062.1"/>
    </source>
</evidence>
<dbReference type="PANTHER" id="PTHR48051">
    <property type="match status" value="1"/>
</dbReference>
<evidence type="ECO:0000313" key="5">
    <source>
        <dbReference type="Proteomes" id="UP000000328"/>
    </source>
</evidence>
<accession>A0A0H3DFT3</accession>
<dbReference type="InterPro" id="IPR000198">
    <property type="entry name" value="RhoGAP_dom"/>
</dbReference>
<name>A0A0H3DFT3_AMYMU</name>
<dbReference type="PROSITE" id="PS51450">
    <property type="entry name" value="LRR"/>
    <property type="match status" value="1"/>
</dbReference>
<dbReference type="Proteomes" id="UP000000328">
    <property type="component" value="Chromosome"/>
</dbReference>
<proteinExistence type="predicted"/>
<dbReference type="OrthoDB" id="498873at2"/>
<dbReference type="InterPro" id="IPR032675">
    <property type="entry name" value="LRR_dom_sf"/>
</dbReference>
<dbReference type="InterPro" id="IPR050216">
    <property type="entry name" value="LRR_domain-containing"/>
</dbReference>
<dbReference type="InterPro" id="IPR055414">
    <property type="entry name" value="LRR_R13L4/SHOC2-like"/>
</dbReference>
<dbReference type="eggNOG" id="COG4886">
    <property type="taxonomic scope" value="Bacteria"/>
</dbReference>
<dbReference type="Pfam" id="PF23598">
    <property type="entry name" value="LRR_14"/>
    <property type="match status" value="1"/>
</dbReference>
<dbReference type="HOGENOM" id="CLU_942133_0_0_11"/>
<dbReference type="InterPro" id="IPR001611">
    <property type="entry name" value="Leu-rich_rpt"/>
</dbReference>
<dbReference type="SUPFAM" id="SSF52058">
    <property type="entry name" value="L domain-like"/>
    <property type="match status" value="1"/>
</dbReference>
<organism evidence="4 5">
    <name type="scientific">Amycolatopsis mediterranei (strain U-32)</name>
    <dbReference type="NCBI Taxonomy" id="749927"/>
    <lineage>
        <taxon>Bacteria</taxon>
        <taxon>Bacillati</taxon>
        <taxon>Actinomycetota</taxon>
        <taxon>Actinomycetes</taxon>
        <taxon>Pseudonocardiales</taxon>
        <taxon>Pseudonocardiaceae</taxon>
        <taxon>Amycolatopsis</taxon>
    </lineage>
</organism>
<keyword evidence="1" id="KW-0433">Leucine-rich repeat</keyword>
<dbReference type="AlphaFoldDB" id="A0A0H3DFT3"/>
<keyword evidence="2" id="KW-0677">Repeat</keyword>
<gene>
    <name evidence="4" type="ordered locus">AMED_7348</name>
</gene>
<dbReference type="InterPro" id="IPR003591">
    <property type="entry name" value="Leu-rich_rpt_typical-subtyp"/>
</dbReference>
<dbReference type="SMART" id="SM00364">
    <property type="entry name" value="LRR_BAC"/>
    <property type="match status" value="2"/>
</dbReference>
<dbReference type="EMBL" id="CP002000">
    <property type="protein sequence ID" value="ADJ49062.1"/>
    <property type="molecule type" value="Genomic_DNA"/>
</dbReference>
<evidence type="ECO:0000259" key="3">
    <source>
        <dbReference type="PROSITE" id="PS50238"/>
    </source>
</evidence>